<dbReference type="EMBL" id="GGEC01093239">
    <property type="protein sequence ID" value="MBX73723.1"/>
    <property type="molecule type" value="Transcribed_RNA"/>
</dbReference>
<proteinExistence type="predicted"/>
<organism evidence="1">
    <name type="scientific">Rhizophora mucronata</name>
    <name type="common">Asiatic mangrove</name>
    <dbReference type="NCBI Taxonomy" id="61149"/>
    <lineage>
        <taxon>Eukaryota</taxon>
        <taxon>Viridiplantae</taxon>
        <taxon>Streptophyta</taxon>
        <taxon>Embryophyta</taxon>
        <taxon>Tracheophyta</taxon>
        <taxon>Spermatophyta</taxon>
        <taxon>Magnoliopsida</taxon>
        <taxon>eudicotyledons</taxon>
        <taxon>Gunneridae</taxon>
        <taxon>Pentapetalae</taxon>
        <taxon>rosids</taxon>
        <taxon>fabids</taxon>
        <taxon>Malpighiales</taxon>
        <taxon>Rhizophoraceae</taxon>
        <taxon>Rhizophora</taxon>
    </lineage>
</organism>
<protein>
    <submittedName>
        <fullName evidence="1">Uncharacterized protein</fullName>
    </submittedName>
</protein>
<reference evidence="1" key="1">
    <citation type="submission" date="2018-02" db="EMBL/GenBank/DDBJ databases">
        <title>Rhizophora mucronata_Transcriptome.</title>
        <authorList>
            <person name="Meera S.P."/>
            <person name="Sreeshan A."/>
            <person name="Augustine A."/>
        </authorList>
    </citation>
    <scope>NUCLEOTIDE SEQUENCE</scope>
    <source>
        <tissue evidence="1">Leaf</tissue>
    </source>
</reference>
<accession>A0A2P2R3A5</accession>
<evidence type="ECO:0000313" key="1">
    <source>
        <dbReference type="EMBL" id="MBX73723.1"/>
    </source>
</evidence>
<dbReference type="AlphaFoldDB" id="A0A2P2R3A5"/>
<sequence>MNLKKKKIIIQTCNKLNGILSLNKHKTEHKRRKNNSQKLLNFCCLCFTASIETK</sequence>
<name>A0A2P2R3A5_RHIMU</name>